<organism evidence="1 2">
    <name type="scientific">Natronomicrosphaera hydrolytica</name>
    <dbReference type="NCBI Taxonomy" id="3242702"/>
    <lineage>
        <taxon>Bacteria</taxon>
        <taxon>Pseudomonadati</taxon>
        <taxon>Planctomycetota</taxon>
        <taxon>Phycisphaerae</taxon>
        <taxon>Phycisphaerales</taxon>
        <taxon>Phycisphaeraceae</taxon>
        <taxon>Natronomicrosphaera</taxon>
    </lineage>
</organism>
<protein>
    <submittedName>
        <fullName evidence="1">Uncharacterized protein</fullName>
    </submittedName>
</protein>
<comment type="caution">
    <text evidence="1">The sequence shown here is derived from an EMBL/GenBank/DDBJ whole genome shotgun (WGS) entry which is preliminary data.</text>
</comment>
<evidence type="ECO:0000313" key="1">
    <source>
        <dbReference type="EMBL" id="MFA9478239.1"/>
    </source>
</evidence>
<name>A0ABV4U6W2_9BACT</name>
<keyword evidence="2" id="KW-1185">Reference proteome</keyword>
<gene>
    <name evidence="1" type="ORF">ACERK3_08010</name>
</gene>
<dbReference type="EMBL" id="JBGUBD010000004">
    <property type="protein sequence ID" value="MFA9478239.1"/>
    <property type="molecule type" value="Genomic_DNA"/>
</dbReference>
<dbReference type="Proteomes" id="UP001575105">
    <property type="component" value="Unassembled WGS sequence"/>
</dbReference>
<accession>A0ABV4U6W2</accession>
<evidence type="ECO:0000313" key="2">
    <source>
        <dbReference type="Proteomes" id="UP001575105"/>
    </source>
</evidence>
<sequence>MLLERGALDAIEDSASLRDRRRGEQLGNALEMMMEVGGIERHPDGYLVAKRGWATGREAHVRW</sequence>
<reference evidence="1 2" key="1">
    <citation type="submission" date="2024-08" db="EMBL/GenBank/DDBJ databases">
        <title>Whole-genome sequencing of halo(alkali)philic microorganisms from hypersaline lakes.</title>
        <authorList>
            <person name="Sorokin D.Y."/>
            <person name="Merkel A.Y."/>
            <person name="Messina E."/>
            <person name="Yakimov M."/>
        </authorList>
    </citation>
    <scope>NUCLEOTIDE SEQUENCE [LARGE SCALE GENOMIC DNA]</scope>
    <source>
        <strain evidence="1 2">AB-hyl4</strain>
    </source>
</reference>
<dbReference type="RefSeq" id="WP_425345162.1">
    <property type="nucleotide sequence ID" value="NZ_JBGUBD010000004.1"/>
</dbReference>
<proteinExistence type="predicted"/>